<keyword evidence="3" id="KW-1185">Reference proteome</keyword>
<evidence type="ECO:0000313" key="2">
    <source>
        <dbReference type="Ensembl" id="ENSGACP00000048338.1"/>
    </source>
</evidence>
<dbReference type="GO" id="GO:0030331">
    <property type="term" value="F:nuclear estrogen receptor binding"/>
    <property type="evidence" value="ECO:0007669"/>
    <property type="project" value="TreeGrafter"/>
</dbReference>
<feature type="compositionally biased region" description="Basic and acidic residues" evidence="1">
    <location>
        <begin position="62"/>
        <end position="72"/>
    </location>
</feature>
<reference evidence="2" key="2">
    <citation type="submission" date="2025-08" db="UniProtKB">
        <authorList>
            <consortium name="Ensembl"/>
        </authorList>
    </citation>
    <scope>IDENTIFICATION</scope>
</reference>
<dbReference type="PANTHER" id="PTHR28467:SF1">
    <property type="entry name" value="PAXIP1-ASSOCIATED GLUTAMATE-RICH PROTEIN 1"/>
    <property type="match status" value="1"/>
</dbReference>
<dbReference type="Pfam" id="PF15364">
    <property type="entry name" value="PAXIP1_C"/>
    <property type="match status" value="2"/>
</dbReference>
<proteinExistence type="predicted"/>
<reference evidence="2" key="3">
    <citation type="submission" date="2025-09" db="UniProtKB">
        <authorList>
            <consortium name="Ensembl"/>
        </authorList>
    </citation>
    <scope>IDENTIFICATION</scope>
</reference>
<accession>A0AAQ4QD53</accession>
<feature type="region of interest" description="Disordered" evidence="1">
    <location>
        <begin position="272"/>
        <end position="310"/>
    </location>
</feature>
<protein>
    <submittedName>
        <fullName evidence="2">PAXIP1 associated glutamate-rich protein 1</fullName>
    </submittedName>
</protein>
<dbReference type="PANTHER" id="PTHR28467">
    <property type="entry name" value="PAXIP1-ASSOCIATED GLUTAMATE-RICH PROTEIN 1"/>
    <property type="match status" value="1"/>
</dbReference>
<feature type="compositionally biased region" description="Basic and acidic residues" evidence="1">
    <location>
        <begin position="153"/>
        <end position="165"/>
    </location>
</feature>
<dbReference type="InterPro" id="IPR028213">
    <property type="entry name" value="PA1"/>
</dbReference>
<feature type="compositionally biased region" description="Basic and acidic residues" evidence="1">
    <location>
        <begin position="286"/>
        <end position="297"/>
    </location>
</feature>
<dbReference type="AlphaFoldDB" id="A0AAQ4QD53"/>
<reference evidence="2 3" key="1">
    <citation type="journal article" date="2021" name="G3 (Bethesda)">
        <title>Improved contiguity of the threespine stickleback genome using long-read sequencing.</title>
        <authorList>
            <person name="Nath S."/>
            <person name="Shaw D.E."/>
            <person name="White M.A."/>
        </authorList>
    </citation>
    <scope>NUCLEOTIDE SEQUENCE [LARGE SCALE GENOMIC DNA]</scope>
    <source>
        <strain evidence="2 3">Lake Benthic</strain>
    </source>
</reference>
<evidence type="ECO:0000313" key="3">
    <source>
        <dbReference type="Proteomes" id="UP000007635"/>
    </source>
</evidence>
<dbReference type="GeneTree" id="ENSGT00390000016049"/>
<sequence>MQAEAEDSALRDGIEALGVKESGEPAAGKGEEANAHEQDTEMTAEEDAIEGSNEEKGEDTDAGDREGHKDDPQADTAGGGGEGKQDGEWELAYSDEEIEDPKNWMPPPVEIKRLYELLSKGETLELNFVPLPRRPPTPDRTPSPEREDEEDAAKERERKERDHRPLTPTEFDFDEEKTQATPKNAFVNRRRTPGDYFDCWPCHYLPKARWKRRLGRSGGNPVDVCFLPASLPGSSARSSVKREARLDKVLSDMKRHRKIEEHIMRTGRDLFKSEKKLEEALSPNSQKEREKERERDSNPNTIFSPRQRRY</sequence>
<dbReference type="Ensembl" id="ENSGACT00000050664.1">
    <property type="protein sequence ID" value="ENSGACP00000048338.1"/>
    <property type="gene ID" value="ENSGACG00000007554.2"/>
</dbReference>
<feature type="compositionally biased region" description="Pro residues" evidence="1">
    <location>
        <begin position="132"/>
        <end position="141"/>
    </location>
</feature>
<evidence type="ECO:0000256" key="1">
    <source>
        <dbReference type="SAM" id="MobiDB-lite"/>
    </source>
</evidence>
<dbReference type="GO" id="GO:0033148">
    <property type="term" value="P:positive regulation of intracellular estrogen receptor signaling pathway"/>
    <property type="evidence" value="ECO:0007669"/>
    <property type="project" value="TreeGrafter"/>
</dbReference>
<feature type="region of interest" description="Disordered" evidence="1">
    <location>
        <begin position="1"/>
        <end position="107"/>
    </location>
</feature>
<dbReference type="GO" id="GO:1902808">
    <property type="term" value="P:positive regulation of cell cycle G1/S phase transition"/>
    <property type="evidence" value="ECO:0007669"/>
    <property type="project" value="TreeGrafter"/>
</dbReference>
<dbReference type="Proteomes" id="UP000007635">
    <property type="component" value="Chromosome V"/>
</dbReference>
<organism evidence="2 3">
    <name type="scientific">Gasterosteus aculeatus aculeatus</name>
    <name type="common">three-spined stickleback</name>
    <dbReference type="NCBI Taxonomy" id="481459"/>
    <lineage>
        <taxon>Eukaryota</taxon>
        <taxon>Metazoa</taxon>
        <taxon>Chordata</taxon>
        <taxon>Craniata</taxon>
        <taxon>Vertebrata</taxon>
        <taxon>Euteleostomi</taxon>
        <taxon>Actinopterygii</taxon>
        <taxon>Neopterygii</taxon>
        <taxon>Teleostei</taxon>
        <taxon>Neoteleostei</taxon>
        <taxon>Acanthomorphata</taxon>
        <taxon>Eupercaria</taxon>
        <taxon>Perciformes</taxon>
        <taxon>Cottioidei</taxon>
        <taxon>Gasterosteales</taxon>
        <taxon>Gasterosteidae</taxon>
        <taxon>Gasterosteus</taxon>
    </lineage>
</organism>
<feature type="compositionally biased region" description="Acidic residues" evidence="1">
    <location>
        <begin position="40"/>
        <end position="49"/>
    </location>
</feature>
<feature type="compositionally biased region" description="Basic and acidic residues" evidence="1">
    <location>
        <begin position="29"/>
        <end position="39"/>
    </location>
</feature>
<dbReference type="GO" id="GO:0044666">
    <property type="term" value="C:MLL3/4 complex"/>
    <property type="evidence" value="ECO:0007669"/>
    <property type="project" value="TreeGrafter"/>
</dbReference>
<feature type="region of interest" description="Disordered" evidence="1">
    <location>
        <begin position="125"/>
        <end position="188"/>
    </location>
</feature>
<name>A0AAQ4QD53_GASAC</name>